<proteinExistence type="predicted"/>
<evidence type="ECO:0000313" key="2">
    <source>
        <dbReference type="EMBL" id="CCH72776.1"/>
    </source>
</evidence>
<dbReference type="EMBL" id="CAJA01000108">
    <property type="protein sequence ID" value="CCH72776.1"/>
    <property type="molecule type" value="Genomic_DNA"/>
</dbReference>
<keyword evidence="3" id="KW-1185">Reference proteome</keyword>
<dbReference type="Proteomes" id="UP000035763">
    <property type="component" value="Unassembled WGS sequence"/>
</dbReference>
<organism evidence="2 3">
    <name type="scientific">Nostocoides australiense Ben110</name>
    <dbReference type="NCBI Taxonomy" id="1193182"/>
    <lineage>
        <taxon>Bacteria</taxon>
        <taxon>Bacillati</taxon>
        <taxon>Actinomycetota</taxon>
        <taxon>Actinomycetes</taxon>
        <taxon>Micrococcales</taxon>
        <taxon>Intrasporangiaceae</taxon>
        <taxon>Nostocoides</taxon>
    </lineage>
</organism>
<dbReference type="OrthoDB" id="9983424at2"/>
<sequence>MSDTQHNDTQSAAERAEREEMFGFHPEILGEADELPRKVDGRDYEAPDAQSR</sequence>
<dbReference type="RefSeq" id="WP_157044129.1">
    <property type="nucleotide sequence ID" value="NZ_HG764815.1"/>
</dbReference>
<name>W6JVS0_9MICO</name>
<evidence type="ECO:0000313" key="3">
    <source>
        <dbReference type="Proteomes" id="UP000035763"/>
    </source>
</evidence>
<gene>
    <name evidence="2" type="ORF">BN11_1960024</name>
</gene>
<feature type="compositionally biased region" description="Polar residues" evidence="1">
    <location>
        <begin position="1"/>
        <end position="12"/>
    </location>
</feature>
<dbReference type="AlphaFoldDB" id="W6JVS0"/>
<feature type="compositionally biased region" description="Basic and acidic residues" evidence="1">
    <location>
        <begin position="34"/>
        <end position="52"/>
    </location>
</feature>
<protein>
    <submittedName>
        <fullName evidence="2">Uncharacterized protein</fullName>
    </submittedName>
</protein>
<reference evidence="2 3" key="1">
    <citation type="journal article" date="2013" name="ISME J.">
        <title>A metabolic model for members of the genus Tetrasphaera involved in enhanced biological phosphorus removal.</title>
        <authorList>
            <person name="Kristiansen R."/>
            <person name="Nguyen H.T.T."/>
            <person name="Saunders A.M."/>
            <person name="Nielsen J.L."/>
            <person name="Wimmer R."/>
            <person name="Le V.Q."/>
            <person name="McIlroy S.J."/>
            <person name="Petrovski S."/>
            <person name="Seviour R.J."/>
            <person name="Calteau A."/>
            <person name="Nielsen K.L."/>
            <person name="Nielsen P.H."/>
        </authorList>
    </citation>
    <scope>NUCLEOTIDE SEQUENCE [LARGE SCALE GENOMIC DNA]</scope>
    <source>
        <strain evidence="2 3">Ben110</strain>
    </source>
</reference>
<accession>W6JVS0</accession>
<evidence type="ECO:0000256" key="1">
    <source>
        <dbReference type="SAM" id="MobiDB-lite"/>
    </source>
</evidence>
<feature type="region of interest" description="Disordered" evidence="1">
    <location>
        <begin position="1"/>
        <end position="52"/>
    </location>
</feature>
<dbReference type="STRING" id="1193182.BN11_1960024"/>
<comment type="caution">
    <text evidence="2">The sequence shown here is derived from an EMBL/GenBank/DDBJ whole genome shotgun (WGS) entry which is preliminary data.</text>
</comment>